<protein>
    <submittedName>
        <fullName evidence="1">Uncharacterized protein</fullName>
    </submittedName>
</protein>
<name>A0A0A9BDG2_ARUDO</name>
<sequence length="52" mass="5794">MGWLSAIWSNGGLQGAVLPVFPPSHIWAHIVSWLTSYELEFHGGFFNGFAIF</sequence>
<accession>A0A0A9BDG2</accession>
<proteinExistence type="predicted"/>
<dbReference type="AlphaFoldDB" id="A0A0A9BDG2"/>
<organism evidence="1">
    <name type="scientific">Arundo donax</name>
    <name type="common">Giant reed</name>
    <name type="synonym">Donax arundinaceus</name>
    <dbReference type="NCBI Taxonomy" id="35708"/>
    <lineage>
        <taxon>Eukaryota</taxon>
        <taxon>Viridiplantae</taxon>
        <taxon>Streptophyta</taxon>
        <taxon>Embryophyta</taxon>
        <taxon>Tracheophyta</taxon>
        <taxon>Spermatophyta</taxon>
        <taxon>Magnoliopsida</taxon>
        <taxon>Liliopsida</taxon>
        <taxon>Poales</taxon>
        <taxon>Poaceae</taxon>
        <taxon>PACMAD clade</taxon>
        <taxon>Arundinoideae</taxon>
        <taxon>Arundineae</taxon>
        <taxon>Arundo</taxon>
    </lineage>
</organism>
<reference evidence="1" key="1">
    <citation type="submission" date="2014-09" db="EMBL/GenBank/DDBJ databases">
        <authorList>
            <person name="Magalhaes I.L.F."/>
            <person name="Oliveira U."/>
            <person name="Santos F.R."/>
            <person name="Vidigal T.H.D.A."/>
            <person name="Brescovit A.D."/>
            <person name="Santos A.J."/>
        </authorList>
    </citation>
    <scope>NUCLEOTIDE SEQUENCE</scope>
    <source>
        <tissue evidence="1">Shoot tissue taken approximately 20 cm above the soil surface</tissue>
    </source>
</reference>
<reference evidence="1" key="2">
    <citation type="journal article" date="2015" name="Data Brief">
        <title>Shoot transcriptome of the giant reed, Arundo donax.</title>
        <authorList>
            <person name="Barrero R.A."/>
            <person name="Guerrero F.D."/>
            <person name="Moolhuijzen P."/>
            <person name="Goolsby J.A."/>
            <person name="Tidwell J."/>
            <person name="Bellgard S.E."/>
            <person name="Bellgard M.I."/>
        </authorList>
    </citation>
    <scope>NUCLEOTIDE SEQUENCE</scope>
    <source>
        <tissue evidence="1">Shoot tissue taken approximately 20 cm above the soil surface</tissue>
    </source>
</reference>
<evidence type="ECO:0000313" key="1">
    <source>
        <dbReference type="EMBL" id="JAD60163.1"/>
    </source>
</evidence>
<dbReference type="EMBL" id="GBRH01237732">
    <property type="protein sequence ID" value="JAD60163.1"/>
    <property type="molecule type" value="Transcribed_RNA"/>
</dbReference>